<reference evidence="8" key="1">
    <citation type="submission" date="2019-12" db="EMBL/GenBank/DDBJ databases">
        <authorList>
            <person name="Scholes J."/>
        </authorList>
    </citation>
    <scope>NUCLEOTIDE SEQUENCE</scope>
</reference>
<dbReference type="InterPro" id="IPR036879">
    <property type="entry name" value="TF_MADSbox_sf"/>
</dbReference>
<name>A0A9N7RFZ3_STRHE</name>
<feature type="coiled-coil region" evidence="6">
    <location>
        <begin position="11"/>
        <end position="38"/>
    </location>
</feature>
<gene>
    <name evidence="8" type="ORF">SHERM_24961</name>
</gene>
<sequence>MGRRKLRMQLIADKKSRLRQFEKRKKALEKAAHELSTLCGVEIGMIVYGPERARPEIWPREATNQHVLPGLIDSYVSTLGHEGRNKAIGLADFFVDRAEEAEDELRKVREKSRPARYPMPGEDRYNCMRMEELEQFCGTLAAKIQSVRGRIDMMKGSGLGGPTGFCAGQYNVGCSGGGDDGNALMMMMMMGMTSNGQGQYGNYACGHGDGGLVPNCGFYGVGGSDGGDAYGFGGHVGNYAYGFGLGVSCIGASKDELPMVCSHEGQIFEQPAPAGSYYVPGIAIMHQ</sequence>
<protein>
    <submittedName>
        <fullName evidence="8">MADS-box transcription factor family protein</fullName>
    </submittedName>
</protein>
<dbReference type="Proteomes" id="UP001153555">
    <property type="component" value="Unassembled WGS sequence"/>
</dbReference>
<dbReference type="SUPFAM" id="SSF55455">
    <property type="entry name" value="SRF-like"/>
    <property type="match status" value="1"/>
</dbReference>
<keyword evidence="3" id="KW-0238">DNA-binding</keyword>
<dbReference type="AlphaFoldDB" id="A0A9N7RFZ3"/>
<dbReference type="Pfam" id="PF00319">
    <property type="entry name" value="SRF-TF"/>
    <property type="match status" value="1"/>
</dbReference>
<dbReference type="GO" id="GO:0000981">
    <property type="term" value="F:DNA-binding transcription factor activity, RNA polymerase II-specific"/>
    <property type="evidence" value="ECO:0007669"/>
    <property type="project" value="InterPro"/>
</dbReference>
<organism evidence="8 9">
    <name type="scientific">Striga hermonthica</name>
    <name type="common">Purple witchweed</name>
    <name type="synonym">Buchnera hermonthica</name>
    <dbReference type="NCBI Taxonomy" id="68872"/>
    <lineage>
        <taxon>Eukaryota</taxon>
        <taxon>Viridiplantae</taxon>
        <taxon>Streptophyta</taxon>
        <taxon>Embryophyta</taxon>
        <taxon>Tracheophyta</taxon>
        <taxon>Spermatophyta</taxon>
        <taxon>Magnoliopsida</taxon>
        <taxon>eudicotyledons</taxon>
        <taxon>Gunneridae</taxon>
        <taxon>Pentapetalae</taxon>
        <taxon>asterids</taxon>
        <taxon>lamiids</taxon>
        <taxon>Lamiales</taxon>
        <taxon>Orobanchaceae</taxon>
        <taxon>Buchnereae</taxon>
        <taxon>Striga</taxon>
    </lineage>
</organism>
<evidence type="ECO:0000256" key="2">
    <source>
        <dbReference type="ARBA" id="ARBA00023015"/>
    </source>
</evidence>
<dbReference type="GO" id="GO:0005634">
    <property type="term" value="C:nucleus"/>
    <property type="evidence" value="ECO:0007669"/>
    <property type="project" value="UniProtKB-SubCell"/>
</dbReference>
<dbReference type="EMBL" id="CACSLK010027773">
    <property type="protein sequence ID" value="CAA0829386.1"/>
    <property type="molecule type" value="Genomic_DNA"/>
</dbReference>
<dbReference type="GO" id="GO:0045944">
    <property type="term" value="P:positive regulation of transcription by RNA polymerase II"/>
    <property type="evidence" value="ECO:0007669"/>
    <property type="project" value="InterPro"/>
</dbReference>
<dbReference type="Gene3D" id="3.40.1810.10">
    <property type="entry name" value="Transcription factor, MADS-box"/>
    <property type="match status" value="1"/>
</dbReference>
<evidence type="ECO:0000256" key="3">
    <source>
        <dbReference type="ARBA" id="ARBA00023125"/>
    </source>
</evidence>
<dbReference type="PANTHER" id="PTHR48019">
    <property type="entry name" value="SERUM RESPONSE FACTOR HOMOLOG"/>
    <property type="match status" value="1"/>
</dbReference>
<evidence type="ECO:0000256" key="5">
    <source>
        <dbReference type="ARBA" id="ARBA00023242"/>
    </source>
</evidence>
<dbReference type="PROSITE" id="PS50066">
    <property type="entry name" value="MADS_BOX_2"/>
    <property type="match status" value="1"/>
</dbReference>
<accession>A0A9N7RFZ3</accession>
<comment type="subcellular location">
    <subcellularLocation>
        <location evidence="1">Nucleus</location>
    </subcellularLocation>
</comment>
<keyword evidence="4" id="KW-0804">Transcription</keyword>
<evidence type="ECO:0000256" key="1">
    <source>
        <dbReference type="ARBA" id="ARBA00004123"/>
    </source>
</evidence>
<comment type="caution">
    <text evidence="8">The sequence shown here is derived from an EMBL/GenBank/DDBJ whole genome shotgun (WGS) entry which is preliminary data.</text>
</comment>
<evidence type="ECO:0000256" key="4">
    <source>
        <dbReference type="ARBA" id="ARBA00023163"/>
    </source>
</evidence>
<evidence type="ECO:0000313" key="9">
    <source>
        <dbReference type="Proteomes" id="UP001153555"/>
    </source>
</evidence>
<dbReference type="CDD" id="cd00266">
    <property type="entry name" value="MADS_SRF_like"/>
    <property type="match status" value="1"/>
</dbReference>
<dbReference type="InterPro" id="IPR050142">
    <property type="entry name" value="MADS-box/MEF2_TF"/>
</dbReference>
<keyword evidence="5" id="KW-0539">Nucleus</keyword>
<feature type="domain" description="MADS-box" evidence="7">
    <location>
        <begin position="1"/>
        <end position="49"/>
    </location>
</feature>
<dbReference type="InterPro" id="IPR033897">
    <property type="entry name" value="SRF-like_MADS-box"/>
</dbReference>
<keyword evidence="2" id="KW-0805">Transcription regulation</keyword>
<keyword evidence="9" id="KW-1185">Reference proteome</keyword>
<dbReference type="SMART" id="SM00432">
    <property type="entry name" value="MADS"/>
    <property type="match status" value="1"/>
</dbReference>
<dbReference type="GO" id="GO:0000987">
    <property type="term" value="F:cis-regulatory region sequence-specific DNA binding"/>
    <property type="evidence" value="ECO:0007669"/>
    <property type="project" value="InterPro"/>
</dbReference>
<keyword evidence="6" id="KW-0175">Coiled coil</keyword>
<dbReference type="OrthoDB" id="898323at2759"/>
<proteinExistence type="predicted"/>
<dbReference type="PRINTS" id="PR00404">
    <property type="entry name" value="MADSDOMAIN"/>
</dbReference>
<dbReference type="GO" id="GO:0046983">
    <property type="term" value="F:protein dimerization activity"/>
    <property type="evidence" value="ECO:0007669"/>
    <property type="project" value="InterPro"/>
</dbReference>
<evidence type="ECO:0000259" key="7">
    <source>
        <dbReference type="PROSITE" id="PS50066"/>
    </source>
</evidence>
<dbReference type="InterPro" id="IPR002100">
    <property type="entry name" value="TF_MADSbox"/>
</dbReference>
<evidence type="ECO:0000256" key="6">
    <source>
        <dbReference type="SAM" id="Coils"/>
    </source>
</evidence>
<evidence type="ECO:0000313" key="8">
    <source>
        <dbReference type="EMBL" id="CAA0829386.1"/>
    </source>
</evidence>